<dbReference type="Proteomes" id="UP000091857">
    <property type="component" value="Chromosome 9"/>
</dbReference>
<organism evidence="1 2">
    <name type="scientific">Manihot esculenta</name>
    <name type="common">Cassava</name>
    <name type="synonym">Jatropha manihot</name>
    <dbReference type="NCBI Taxonomy" id="3983"/>
    <lineage>
        <taxon>Eukaryota</taxon>
        <taxon>Viridiplantae</taxon>
        <taxon>Streptophyta</taxon>
        <taxon>Embryophyta</taxon>
        <taxon>Tracheophyta</taxon>
        <taxon>Spermatophyta</taxon>
        <taxon>Magnoliopsida</taxon>
        <taxon>eudicotyledons</taxon>
        <taxon>Gunneridae</taxon>
        <taxon>Pentapetalae</taxon>
        <taxon>rosids</taxon>
        <taxon>fabids</taxon>
        <taxon>Malpighiales</taxon>
        <taxon>Euphorbiaceae</taxon>
        <taxon>Crotonoideae</taxon>
        <taxon>Manihoteae</taxon>
        <taxon>Manihot</taxon>
    </lineage>
</organism>
<name>A0ACB7H343_MANES</name>
<gene>
    <name evidence="1" type="ORF">MANES_09G018400v8</name>
</gene>
<evidence type="ECO:0000313" key="1">
    <source>
        <dbReference type="EMBL" id="KAG8646635.1"/>
    </source>
</evidence>
<keyword evidence="2" id="KW-1185">Reference proteome</keyword>
<proteinExistence type="predicted"/>
<sequence length="172" mass="19668">MLRATQILLKGRKDLDLLKVLQSEIKHELSSQPIQDNRRGSLGDFVVDWDSPDTLDVVLRRKCESVFVKKPGLDSVLRFDCGVYGTSDRSQLNIHHAYYLRPTTCPGPSAYLGPKFGEPELHDLHEVLKQYLEAKGINESLANFLIQHMSKKEQSQYVNWLQKLESMVAKDD</sequence>
<reference evidence="2" key="1">
    <citation type="journal article" date="2016" name="Nat. Biotechnol.">
        <title>Sequencing wild and cultivated cassava and related species reveals extensive interspecific hybridization and genetic diversity.</title>
        <authorList>
            <person name="Bredeson J.V."/>
            <person name="Lyons J.B."/>
            <person name="Prochnik S.E."/>
            <person name="Wu G.A."/>
            <person name="Ha C.M."/>
            <person name="Edsinger-Gonzales E."/>
            <person name="Grimwood J."/>
            <person name="Schmutz J."/>
            <person name="Rabbi I.Y."/>
            <person name="Egesi C."/>
            <person name="Nauluvula P."/>
            <person name="Lebot V."/>
            <person name="Ndunguru J."/>
            <person name="Mkamilo G."/>
            <person name="Bart R.S."/>
            <person name="Setter T.L."/>
            <person name="Gleadow R.M."/>
            <person name="Kulakow P."/>
            <person name="Ferguson M.E."/>
            <person name="Rounsley S."/>
            <person name="Rokhsar D.S."/>
        </authorList>
    </citation>
    <scope>NUCLEOTIDE SEQUENCE [LARGE SCALE GENOMIC DNA]</scope>
    <source>
        <strain evidence="2">cv. AM560-2</strain>
    </source>
</reference>
<comment type="caution">
    <text evidence="1">The sequence shown here is derived from an EMBL/GenBank/DDBJ whole genome shotgun (WGS) entry which is preliminary data.</text>
</comment>
<protein>
    <submittedName>
        <fullName evidence="1">Uncharacterized protein</fullName>
    </submittedName>
</protein>
<accession>A0ACB7H343</accession>
<evidence type="ECO:0000313" key="2">
    <source>
        <dbReference type="Proteomes" id="UP000091857"/>
    </source>
</evidence>
<dbReference type="EMBL" id="CM004395">
    <property type="protein sequence ID" value="KAG8646635.1"/>
    <property type="molecule type" value="Genomic_DNA"/>
</dbReference>